<accession>A0ABT5VXC2</accession>
<evidence type="ECO:0000313" key="3">
    <source>
        <dbReference type="Proteomes" id="UP001528920"/>
    </source>
</evidence>
<evidence type="ECO:0008006" key="4">
    <source>
        <dbReference type="Google" id="ProtNLM"/>
    </source>
</evidence>
<feature type="transmembrane region" description="Helical" evidence="1">
    <location>
        <begin position="7"/>
        <end position="30"/>
    </location>
</feature>
<dbReference type="Proteomes" id="UP001528920">
    <property type="component" value="Unassembled WGS sequence"/>
</dbReference>
<evidence type="ECO:0000256" key="1">
    <source>
        <dbReference type="SAM" id="Phobius"/>
    </source>
</evidence>
<dbReference type="RefSeq" id="WP_275110757.1">
    <property type="nucleotide sequence ID" value="NZ_JAKJSC010000004.1"/>
</dbReference>
<reference evidence="2 3" key="1">
    <citation type="submission" date="2022-01" db="EMBL/GenBank/DDBJ databases">
        <title>Labilibaculum sp. nov, a marine bacterium isolated from Antarctica.</title>
        <authorList>
            <person name="Dai W."/>
        </authorList>
    </citation>
    <scope>NUCLEOTIDE SEQUENCE [LARGE SCALE GENOMIC DNA]</scope>
    <source>
        <strain evidence="2 3">DW002</strain>
    </source>
</reference>
<protein>
    <recommendedName>
        <fullName evidence="4">Integral membrane protein</fullName>
    </recommendedName>
</protein>
<name>A0ABT5VXC2_9BACT</name>
<keyword evidence="1" id="KW-0812">Transmembrane</keyword>
<sequence length="127" mass="13925">MKLLIKLFGILIILAGISLLIKPEIILAWIENNMESTALYVTAIVARLALGVLFLVVAKESLYPAAIKVFGYLFVLAAIILFFIGHESFKAFINSLIPHVNPYAPIVGVLAIVFGAFLVYAFSNRKS</sequence>
<proteinExistence type="predicted"/>
<feature type="transmembrane region" description="Helical" evidence="1">
    <location>
        <begin position="104"/>
        <end position="122"/>
    </location>
</feature>
<keyword evidence="3" id="KW-1185">Reference proteome</keyword>
<comment type="caution">
    <text evidence="2">The sequence shown here is derived from an EMBL/GenBank/DDBJ whole genome shotgun (WGS) entry which is preliminary data.</text>
</comment>
<keyword evidence="1" id="KW-1133">Transmembrane helix</keyword>
<evidence type="ECO:0000313" key="2">
    <source>
        <dbReference type="EMBL" id="MDE5419427.1"/>
    </source>
</evidence>
<gene>
    <name evidence="2" type="ORF">L3049_15630</name>
</gene>
<dbReference type="EMBL" id="JAKJSC010000004">
    <property type="protein sequence ID" value="MDE5419427.1"/>
    <property type="molecule type" value="Genomic_DNA"/>
</dbReference>
<organism evidence="2 3">
    <name type="scientific">Paralabilibaculum antarcticum</name>
    <dbReference type="NCBI Taxonomy" id="2912572"/>
    <lineage>
        <taxon>Bacteria</taxon>
        <taxon>Pseudomonadati</taxon>
        <taxon>Bacteroidota</taxon>
        <taxon>Bacteroidia</taxon>
        <taxon>Marinilabiliales</taxon>
        <taxon>Marinifilaceae</taxon>
        <taxon>Paralabilibaculum</taxon>
    </lineage>
</organism>
<feature type="transmembrane region" description="Helical" evidence="1">
    <location>
        <begin position="36"/>
        <end position="58"/>
    </location>
</feature>
<feature type="transmembrane region" description="Helical" evidence="1">
    <location>
        <begin position="65"/>
        <end position="84"/>
    </location>
</feature>
<keyword evidence="1" id="KW-0472">Membrane</keyword>